<dbReference type="Proteomes" id="UP000005940">
    <property type="component" value="Chromosome"/>
</dbReference>
<gene>
    <name evidence="2" type="ORF">STSU_031730</name>
</gene>
<accession>A0A7G3UNP7</accession>
<keyword evidence="1" id="KW-0472">Membrane</keyword>
<feature type="transmembrane region" description="Helical" evidence="1">
    <location>
        <begin position="12"/>
        <end position="32"/>
    </location>
</feature>
<evidence type="ECO:0000313" key="2">
    <source>
        <dbReference type="EMBL" id="QKM71029.1"/>
    </source>
</evidence>
<evidence type="ECO:0000313" key="3">
    <source>
        <dbReference type="Proteomes" id="UP000005940"/>
    </source>
</evidence>
<keyword evidence="1" id="KW-1133">Transmembrane helix</keyword>
<feature type="transmembrane region" description="Helical" evidence="1">
    <location>
        <begin position="78"/>
        <end position="96"/>
    </location>
</feature>
<protein>
    <submittedName>
        <fullName evidence="2">Uncharacterized protein</fullName>
    </submittedName>
</protein>
<proteinExistence type="predicted"/>
<keyword evidence="1" id="KW-0812">Transmembrane</keyword>
<dbReference type="AlphaFoldDB" id="A0A7G3UNP7"/>
<organism evidence="2 3">
    <name type="scientific">Streptomyces tsukubensis (strain DSM 42081 / NBRC 108919 / NRRL 18488 / 9993)</name>
    <dbReference type="NCBI Taxonomy" id="1114943"/>
    <lineage>
        <taxon>Bacteria</taxon>
        <taxon>Bacillati</taxon>
        <taxon>Actinomycetota</taxon>
        <taxon>Actinomycetes</taxon>
        <taxon>Kitasatosporales</taxon>
        <taxon>Streptomycetaceae</taxon>
        <taxon>Streptomyces</taxon>
    </lineage>
</organism>
<sequence>MQNIPRDEKTPVDQVLTALALAGAAALLWAVWLGWDQQRDVQPDGSETGPYQAWQVIRLVVTLPAPVYWAASRRYVKATVFGITAGLTGAACYDWSDHASGLFAIGVAMIMMGSPGVTGLVAAAVASRARRTGRAAGSAGGPAVRG</sequence>
<feature type="transmembrane region" description="Helical" evidence="1">
    <location>
        <begin position="102"/>
        <end position="126"/>
    </location>
</feature>
<keyword evidence="3" id="KW-1185">Reference proteome</keyword>
<name>A0A7G3UNP7_STRT9</name>
<reference evidence="2 3" key="1">
    <citation type="journal article" date="2012" name="J. Bacteriol.">
        <title>Draft genome of Streptomyces tsukubaensis NRRL 18488, the producer of the clinically important immunosuppressant tacrolimus (FK506).</title>
        <authorList>
            <person name="Barreiro C."/>
            <person name="Prieto C."/>
            <person name="Sola-Landa A."/>
            <person name="Solera E."/>
            <person name="Martinez-Castro M."/>
            <person name="Perez-Redondo R."/>
            <person name="Garcia-Estrada C."/>
            <person name="Aparicio J.F."/>
            <person name="Fernandez-Martinez L.T."/>
            <person name="Santos-Aberturas J."/>
            <person name="Salehi-Najafabadi Z."/>
            <person name="Rodriguez-Garcia A."/>
            <person name="Tauch A."/>
            <person name="Martin J.F."/>
        </authorList>
    </citation>
    <scope>NUCLEOTIDE SEQUENCE [LARGE SCALE GENOMIC DNA]</scope>
    <source>
        <strain evidence="3">DSM 42081 / NBRC 108919 / NRRL 18488 / 9993</strain>
    </source>
</reference>
<dbReference type="EMBL" id="CP029159">
    <property type="protein sequence ID" value="QKM71029.1"/>
    <property type="molecule type" value="Genomic_DNA"/>
</dbReference>
<evidence type="ECO:0000256" key="1">
    <source>
        <dbReference type="SAM" id="Phobius"/>
    </source>
</evidence>
<dbReference type="RefSeq" id="WP_130585236.1">
    <property type="nucleotide sequence ID" value="NZ_CP029159.1"/>
</dbReference>